<dbReference type="EMBL" id="VRYZ01000002">
    <property type="protein sequence ID" value="TXS93349.1"/>
    <property type="molecule type" value="Genomic_DNA"/>
</dbReference>
<evidence type="ECO:0000256" key="12">
    <source>
        <dbReference type="RuleBase" id="RU003357"/>
    </source>
</evidence>
<evidence type="ECO:0000256" key="7">
    <source>
        <dbReference type="ARBA" id="ARBA00023065"/>
    </source>
</evidence>
<proteinExistence type="inferred from homology"/>
<dbReference type="Gene3D" id="2.170.130.10">
    <property type="entry name" value="TonB-dependent receptor, plug domain"/>
    <property type="match status" value="1"/>
</dbReference>
<evidence type="ECO:0000256" key="3">
    <source>
        <dbReference type="ARBA" id="ARBA00022452"/>
    </source>
</evidence>
<keyword evidence="8 12" id="KW-0798">TonB box</keyword>
<keyword evidence="2 11" id="KW-0813">Transport</keyword>
<comment type="caution">
    <text evidence="16">The sequence shown here is derived from an EMBL/GenBank/DDBJ whole genome shotgun (WGS) entry which is preliminary data.</text>
</comment>
<dbReference type="InterPro" id="IPR012910">
    <property type="entry name" value="Plug_dom"/>
</dbReference>
<dbReference type="OrthoDB" id="5710578at2"/>
<sequence length="839" mass="91084">MQSPKTFSPRPLALALSLALTPTALPVLAQGGALEEVVVTAQKREESSQDTPISITALSESNIENRGINNSEDLIGQIPGVSGYDSPGSRAATAINMRGVSGGAPANLSLDPAVALYLDGVYVGKQVGSAMDVAEIERIEVLRGPQGTLYGRNSTGGAVNFITKKPTGEFGLRAKAGVGNYNYRQFKGNLDLPAIGTAGEGLGELAVNFGYQTRLRDGLYDNDSPGGDDFDEMDRQAWRFAARWSLTDSLYVDYAYDNSKLDEVGALQQTVGFTSVDPAGNIGRIQALQGTLAAAQGWAAIPGTDPRISERWIPSLQETIAAYQKAENQGQGRASSGMADFTPKSVNDVDGHALTLTWEAGELGFLGDVTFRSISALRDLETSVFGDLEDIDSRQDGNGIGAYSDLVHLTLAQLYGPSSGFAYPLLDGMWDSISDIGAFHTKQNTVTRYEQWSQELQMVGSTERLDYVLGLYYFEDEGEYRRNATFAAPLNGDAAAQNYDNATDAWAAFSQATWTPGWMDERLSFTAGLRYTEEDKTIDYDYAEVVSPFGVTPARAVSRANDFSNVSGNFTVALQATEDLNTYFRYSTGYRSGGFNGEIFDNPYEEESIEQFELGVKSDWWDNRLRVNAALYTYTYDDLQVSQVKTDGGAATTQITNAGSAERWGGELELAAAPLEDLIVSLGYSYVHGDFEEYPDVCGTNVPVTCVDGSSEASRASPGTQLTASLDYIFARTSIGEVRGYLQANYQEDWPENSLWSAVISGEPVIYDRQGMDARTLVDARLSLENIALGDGVLRITAWGKNLLDDDYPTFAINFGSLGLITEQYGPPRTYGLEVAYDY</sequence>
<comment type="similarity">
    <text evidence="11 12">Belongs to the TonB-dependent receptor family.</text>
</comment>
<evidence type="ECO:0000256" key="4">
    <source>
        <dbReference type="ARBA" id="ARBA00022496"/>
    </source>
</evidence>
<feature type="domain" description="TonB-dependent receptor-like beta-barrel" evidence="14">
    <location>
        <begin position="420"/>
        <end position="803"/>
    </location>
</feature>
<evidence type="ECO:0000259" key="14">
    <source>
        <dbReference type="Pfam" id="PF00593"/>
    </source>
</evidence>
<keyword evidence="16" id="KW-0675">Receptor</keyword>
<keyword evidence="10 11" id="KW-0998">Cell outer membrane</keyword>
<evidence type="ECO:0000256" key="11">
    <source>
        <dbReference type="PROSITE-ProRule" id="PRU01360"/>
    </source>
</evidence>
<keyword evidence="9 11" id="KW-0472">Membrane</keyword>
<dbReference type="Pfam" id="PF07715">
    <property type="entry name" value="Plug"/>
    <property type="match status" value="1"/>
</dbReference>
<name>A0A5C8ZZX3_9GAMM</name>
<evidence type="ECO:0000259" key="15">
    <source>
        <dbReference type="Pfam" id="PF07715"/>
    </source>
</evidence>
<protein>
    <submittedName>
        <fullName evidence="16">TonB-dependent receptor plug domain-containing protein</fullName>
    </submittedName>
</protein>
<dbReference type="Gene3D" id="2.40.170.20">
    <property type="entry name" value="TonB-dependent receptor, beta-barrel domain"/>
    <property type="match status" value="1"/>
</dbReference>
<comment type="subcellular location">
    <subcellularLocation>
        <location evidence="1 11">Cell outer membrane</location>
        <topology evidence="1 11">Multi-pass membrane protein</topology>
    </subcellularLocation>
</comment>
<dbReference type="PANTHER" id="PTHR32552:SF81">
    <property type="entry name" value="TONB-DEPENDENT OUTER MEMBRANE RECEPTOR"/>
    <property type="match status" value="1"/>
</dbReference>
<dbReference type="SUPFAM" id="SSF56935">
    <property type="entry name" value="Porins"/>
    <property type="match status" value="1"/>
</dbReference>
<keyword evidence="5 11" id="KW-0812">Transmembrane</keyword>
<dbReference type="RefSeq" id="WP_148063285.1">
    <property type="nucleotide sequence ID" value="NZ_VRYZ01000002.1"/>
</dbReference>
<evidence type="ECO:0000256" key="2">
    <source>
        <dbReference type="ARBA" id="ARBA00022448"/>
    </source>
</evidence>
<evidence type="ECO:0000256" key="10">
    <source>
        <dbReference type="ARBA" id="ARBA00023237"/>
    </source>
</evidence>
<reference evidence="16 17" key="1">
    <citation type="submission" date="2019-08" db="EMBL/GenBank/DDBJ databases">
        <title>Parahaliea maris sp. nov., isolated from the surface seawater.</title>
        <authorList>
            <person name="Liu Y."/>
        </authorList>
    </citation>
    <scope>NUCLEOTIDE SEQUENCE [LARGE SCALE GENOMIC DNA]</scope>
    <source>
        <strain evidence="16 17">S2-26</strain>
    </source>
</reference>
<evidence type="ECO:0000313" key="16">
    <source>
        <dbReference type="EMBL" id="TXS93349.1"/>
    </source>
</evidence>
<feature type="domain" description="TonB-dependent receptor plug" evidence="15">
    <location>
        <begin position="49"/>
        <end position="158"/>
    </location>
</feature>
<dbReference type="InterPro" id="IPR000531">
    <property type="entry name" value="Beta-barrel_TonB"/>
</dbReference>
<keyword evidence="17" id="KW-1185">Reference proteome</keyword>
<evidence type="ECO:0000256" key="6">
    <source>
        <dbReference type="ARBA" id="ARBA00023004"/>
    </source>
</evidence>
<evidence type="ECO:0000313" key="17">
    <source>
        <dbReference type="Proteomes" id="UP000321933"/>
    </source>
</evidence>
<dbReference type="GO" id="GO:0006826">
    <property type="term" value="P:iron ion transport"/>
    <property type="evidence" value="ECO:0007669"/>
    <property type="project" value="UniProtKB-KW"/>
</dbReference>
<gene>
    <name evidence="16" type="ORF">FVW59_05790</name>
</gene>
<dbReference type="Proteomes" id="UP000321933">
    <property type="component" value="Unassembled WGS sequence"/>
</dbReference>
<dbReference type="PROSITE" id="PS52016">
    <property type="entry name" value="TONB_DEPENDENT_REC_3"/>
    <property type="match status" value="1"/>
</dbReference>
<evidence type="ECO:0000256" key="9">
    <source>
        <dbReference type="ARBA" id="ARBA00023136"/>
    </source>
</evidence>
<evidence type="ECO:0000256" key="5">
    <source>
        <dbReference type="ARBA" id="ARBA00022692"/>
    </source>
</evidence>
<keyword evidence="7" id="KW-0406">Ion transport</keyword>
<keyword evidence="13" id="KW-0732">Signal</keyword>
<keyword evidence="6" id="KW-0408">Iron</keyword>
<evidence type="ECO:0000256" key="1">
    <source>
        <dbReference type="ARBA" id="ARBA00004571"/>
    </source>
</evidence>
<dbReference type="PANTHER" id="PTHR32552">
    <property type="entry name" value="FERRICHROME IRON RECEPTOR-RELATED"/>
    <property type="match status" value="1"/>
</dbReference>
<dbReference type="InterPro" id="IPR037066">
    <property type="entry name" value="Plug_dom_sf"/>
</dbReference>
<evidence type="ECO:0000256" key="8">
    <source>
        <dbReference type="ARBA" id="ARBA00023077"/>
    </source>
</evidence>
<feature type="chain" id="PRO_5023104145" evidence="13">
    <location>
        <begin position="30"/>
        <end position="839"/>
    </location>
</feature>
<dbReference type="AlphaFoldDB" id="A0A5C8ZZX3"/>
<keyword evidence="3 11" id="KW-1134">Transmembrane beta strand</keyword>
<dbReference type="Pfam" id="PF00593">
    <property type="entry name" value="TonB_dep_Rec_b-barrel"/>
    <property type="match status" value="1"/>
</dbReference>
<dbReference type="InterPro" id="IPR039426">
    <property type="entry name" value="TonB-dep_rcpt-like"/>
</dbReference>
<evidence type="ECO:0000256" key="13">
    <source>
        <dbReference type="SAM" id="SignalP"/>
    </source>
</evidence>
<feature type="signal peptide" evidence="13">
    <location>
        <begin position="1"/>
        <end position="29"/>
    </location>
</feature>
<keyword evidence="4" id="KW-0410">Iron transport</keyword>
<organism evidence="16 17">
    <name type="scientific">Parahaliea aestuarii</name>
    <dbReference type="NCBI Taxonomy" id="1852021"/>
    <lineage>
        <taxon>Bacteria</taxon>
        <taxon>Pseudomonadati</taxon>
        <taxon>Pseudomonadota</taxon>
        <taxon>Gammaproteobacteria</taxon>
        <taxon>Cellvibrionales</taxon>
        <taxon>Halieaceae</taxon>
        <taxon>Parahaliea</taxon>
    </lineage>
</organism>
<accession>A0A5C8ZZX3</accession>
<dbReference type="InterPro" id="IPR036942">
    <property type="entry name" value="Beta-barrel_TonB_sf"/>
</dbReference>
<dbReference type="GO" id="GO:0009279">
    <property type="term" value="C:cell outer membrane"/>
    <property type="evidence" value="ECO:0007669"/>
    <property type="project" value="UniProtKB-SubCell"/>
</dbReference>